<keyword evidence="4" id="KW-0904">Protein phosphatase</keyword>
<dbReference type="InterPro" id="IPR050438">
    <property type="entry name" value="LMW_PTPase"/>
</dbReference>
<comment type="catalytic activity">
    <reaction evidence="8">
        <text>O-phospho-L-tyrosyl-[protein] + H2O = L-tyrosyl-[protein] + phosphate</text>
        <dbReference type="Rhea" id="RHEA:10684"/>
        <dbReference type="Rhea" id="RHEA-COMP:10136"/>
        <dbReference type="Rhea" id="RHEA-COMP:20101"/>
        <dbReference type="ChEBI" id="CHEBI:15377"/>
        <dbReference type="ChEBI" id="CHEBI:43474"/>
        <dbReference type="ChEBI" id="CHEBI:46858"/>
        <dbReference type="ChEBI" id="CHEBI:61978"/>
        <dbReference type="EC" id="3.1.3.48"/>
    </reaction>
</comment>
<comment type="caution">
    <text evidence="10">The sequence shown here is derived from an EMBL/GenBank/DDBJ whole genome shotgun (WGS) entry which is preliminary data.</text>
</comment>
<comment type="function">
    <text evidence="5">Dephosphorylates the phosphotyrosine-containing proteins.</text>
</comment>
<keyword evidence="3" id="KW-0378">Hydrolase</keyword>
<evidence type="ECO:0000256" key="4">
    <source>
        <dbReference type="ARBA" id="ARBA00022912"/>
    </source>
</evidence>
<dbReference type="InterPro" id="IPR023485">
    <property type="entry name" value="Ptyr_pPase"/>
</dbReference>
<dbReference type="InterPro" id="IPR036196">
    <property type="entry name" value="Ptyr_pPase_sf"/>
</dbReference>
<evidence type="ECO:0000313" key="10">
    <source>
        <dbReference type="EMBL" id="MCU5746580.1"/>
    </source>
</evidence>
<dbReference type="PRINTS" id="PR00719">
    <property type="entry name" value="LMWPTPASE"/>
</dbReference>
<dbReference type="PANTHER" id="PTHR11717:SF31">
    <property type="entry name" value="LOW MOLECULAR WEIGHT PROTEIN-TYROSINE-PHOSPHATASE ETP-RELATED"/>
    <property type="match status" value="1"/>
</dbReference>
<dbReference type="Gene3D" id="3.40.50.2300">
    <property type="match status" value="1"/>
</dbReference>
<evidence type="ECO:0000256" key="2">
    <source>
        <dbReference type="ARBA" id="ARBA00013064"/>
    </source>
</evidence>
<dbReference type="SUPFAM" id="SSF52788">
    <property type="entry name" value="Phosphotyrosine protein phosphatases I"/>
    <property type="match status" value="1"/>
</dbReference>
<dbReference type="PANTHER" id="PTHR11717">
    <property type="entry name" value="LOW MOLECULAR WEIGHT PROTEIN TYROSINE PHOSPHATASE"/>
    <property type="match status" value="1"/>
</dbReference>
<evidence type="ECO:0000256" key="7">
    <source>
        <dbReference type="ARBA" id="ARBA00041820"/>
    </source>
</evidence>
<dbReference type="Pfam" id="PF01451">
    <property type="entry name" value="LMWPc"/>
    <property type="match status" value="1"/>
</dbReference>
<organism evidence="10 11">
    <name type="scientific">Staphylococcus marylandisciuri</name>
    <dbReference type="NCBI Taxonomy" id="2981529"/>
    <lineage>
        <taxon>Bacteria</taxon>
        <taxon>Bacillati</taxon>
        <taxon>Bacillota</taxon>
        <taxon>Bacilli</taxon>
        <taxon>Bacillales</taxon>
        <taxon>Staphylococcaceae</taxon>
        <taxon>Staphylococcus</taxon>
    </lineage>
</organism>
<sequence length="139" mass="15568">MRIIFVCTGNTCRSPMAESLGSYYLPEHRIESRGLFAMEGDPISHHSKSLLEQMGLPIPTFAQPLQQSDLEADYIFTMTAAHKQLILNNYSGKANVYTLNEFVNINGEIADPIGGDSQIYLETFNQLKQAIVKLKVMLN</sequence>
<feature type="domain" description="Phosphotyrosine protein phosphatase I" evidence="9">
    <location>
        <begin position="1"/>
        <end position="137"/>
    </location>
</feature>
<evidence type="ECO:0000256" key="3">
    <source>
        <dbReference type="ARBA" id="ARBA00022801"/>
    </source>
</evidence>
<evidence type="ECO:0000256" key="1">
    <source>
        <dbReference type="ARBA" id="ARBA00011063"/>
    </source>
</evidence>
<dbReference type="RefSeq" id="WP_262856219.1">
    <property type="nucleotide sequence ID" value="NZ_JAOPKZ010000012.1"/>
</dbReference>
<proteinExistence type="inferred from homology"/>
<dbReference type="SMART" id="SM00226">
    <property type="entry name" value="LMWPc"/>
    <property type="match status" value="1"/>
</dbReference>
<comment type="similarity">
    <text evidence="1">Belongs to the low molecular weight phosphotyrosine protein phosphatase family.</text>
</comment>
<evidence type="ECO:0000313" key="11">
    <source>
        <dbReference type="Proteomes" id="UP001209553"/>
    </source>
</evidence>
<gene>
    <name evidence="10" type="ORF">N9R04_07615</name>
</gene>
<dbReference type="EMBL" id="JAOPKZ010000012">
    <property type="protein sequence ID" value="MCU5746580.1"/>
    <property type="molecule type" value="Genomic_DNA"/>
</dbReference>
<dbReference type="Proteomes" id="UP001209553">
    <property type="component" value="Unassembled WGS sequence"/>
</dbReference>
<dbReference type="CDD" id="cd16344">
    <property type="entry name" value="LMWPAP"/>
    <property type="match status" value="1"/>
</dbReference>
<name>A0ABT2QRH0_9STAP</name>
<evidence type="ECO:0000256" key="8">
    <source>
        <dbReference type="ARBA" id="ARBA00051722"/>
    </source>
</evidence>
<evidence type="ECO:0000256" key="6">
    <source>
        <dbReference type="ARBA" id="ARBA00040312"/>
    </source>
</evidence>
<dbReference type="InterPro" id="IPR017867">
    <property type="entry name" value="Tyr_phospatase_low_mol_wt"/>
</dbReference>
<protein>
    <recommendedName>
        <fullName evidence="6">Low molecular weight protein-tyrosine-phosphatase PtpB</fullName>
        <ecNumber evidence="2">3.1.3.48</ecNumber>
    </recommendedName>
    <alternativeName>
        <fullName evidence="7">Phosphotyrosine phosphatase B</fullName>
    </alternativeName>
</protein>
<dbReference type="EC" id="3.1.3.48" evidence="2"/>
<accession>A0ABT2QRH0</accession>
<keyword evidence="11" id="KW-1185">Reference proteome</keyword>
<evidence type="ECO:0000259" key="9">
    <source>
        <dbReference type="SMART" id="SM00226"/>
    </source>
</evidence>
<evidence type="ECO:0000256" key="5">
    <source>
        <dbReference type="ARBA" id="ARBA00037193"/>
    </source>
</evidence>
<reference evidence="10 11" key="1">
    <citation type="journal article" date="2023" name="Int. J. Syst. Evol. Microbiol.">
        <title>Streptococcus sciuri sp. nov., Staphylococcus marylandisciuri sp. nov. and Staphylococcus americanisciuri sp. nov., isolated from faeces of eastern grey squirrel (Sciurus carolinensis).</title>
        <authorList>
            <person name="Volokhov D.V."/>
            <person name="Zagorodnyaya T.A."/>
            <person name="Furtak V.A."/>
            <person name="Nattanmai G."/>
            <person name="Randall L."/>
            <person name="Jose S."/>
            <person name="Gao Y."/>
            <person name="Eisenberg T."/>
            <person name="Delmonte P."/>
            <person name="Blom J."/>
            <person name="Mitchell K.K."/>
        </authorList>
    </citation>
    <scope>NUCLEOTIDE SEQUENCE [LARGE SCALE GENOMIC DNA]</scope>
    <source>
        <strain evidence="10 11">SQ8-PEA</strain>
    </source>
</reference>